<evidence type="ECO:0000313" key="3">
    <source>
        <dbReference type="Proteomes" id="UP001056201"/>
    </source>
</evidence>
<organism evidence="2 3">
    <name type="scientific">Aquincola tertiaricarbonis</name>
    <dbReference type="NCBI Taxonomy" id="391953"/>
    <lineage>
        <taxon>Bacteria</taxon>
        <taxon>Pseudomonadati</taxon>
        <taxon>Pseudomonadota</taxon>
        <taxon>Betaproteobacteria</taxon>
        <taxon>Burkholderiales</taxon>
        <taxon>Sphaerotilaceae</taxon>
        <taxon>Aquincola</taxon>
    </lineage>
</organism>
<dbReference type="RefSeq" id="WP_250198704.1">
    <property type="nucleotide sequence ID" value="NZ_CP097636.1"/>
</dbReference>
<gene>
    <name evidence="2" type="ORF">MW290_15945</name>
</gene>
<accession>A0ABY4SF05</accession>
<protein>
    <submittedName>
        <fullName evidence="2">DUF1854 domain-containing protein</fullName>
    </submittedName>
</protein>
<proteinExistence type="predicted"/>
<keyword evidence="3" id="KW-1185">Reference proteome</keyword>
<evidence type="ECO:0000259" key="1">
    <source>
        <dbReference type="Pfam" id="PF08909"/>
    </source>
</evidence>
<reference evidence="2" key="1">
    <citation type="submission" date="2022-05" db="EMBL/GenBank/DDBJ databases">
        <title>An RpoN-dependent PEP-CTERM gene is involved in floc formation of an Aquincola tertiaricarbonis strain.</title>
        <authorList>
            <person name="Qiu D."/>
            <person name="Xia M."/>
        </authorList>
    </citation>
    <scope>NUCLEOTIDE SEQUENCE</scope>
    <source>
        <strain evidence="2">RN12</strain>
    </source>
</reference>
<dbReference type="Pfam" id="PF08909">
    <property type="entry name" value="DUF1854"/>
    <property type="match status" value="1"/>
</dbReference>
<evidence type="ECO:0000313" key="2">
    <source>
        <dbReference type="EMBL" id="URI10497.1"/>
    </source>
</evidence>
<dbReference type="Proteomes" id="UP001056201">
    <property type="component" value="Chromosome 2"/>
</dbReference>
<feature type="domain" description="DUF1854" evidence="1">
    <location>
        <begin position="26"/>
        <end position="156"/>
    </location>
</feature>
<name>A0ABY4SF05_AQUTE</name>
<sequence>MPPASFQLERDSFGRLVLTTAEGQRHEGVTPVRAFPLGAPDEGVSMVSAEGREVAWIDRLAELPAPLRALIDDELAHREFAPQIQRIRAVSTFSTPSLWDVDTDRGPTRFELKGEEDIRRVGTDGRLMIASGHGIFFNVPNWRTLDRGSRRLLERFL</sequence>
<dbReference type="InterPro" id="IPR015005">
    <property type="entry name" value="DUF1854"/>
</dbReference>
<dbReference type="EMBL" id="CP097636">
    <property type="protein sequence ID" value="URI10497.1"/>
    <property type="molecule type" value="Genomic_DNA"/>
</dbReference>